<proteinExistence type="predicted"/>
<protein>
    <submittedName>
        <fullName evidence="4">Ankyrin repeat-containing domain protein</fullName>
    </submittedName>
</protein>
<organism evidence="4 5">
    <name type="scientific">Aspergillus caelatus</name>
    <dbReference type="NCBI Taxonomy" id="61420"/>
    <lineage>
        <taxon>Eukaryota</taxon>
        <taxon>Fungi</taxon>
        <taxon>Dikarya</taxon>
        <taxon>Ascomycota</taxon>
        <taxon>Pezizomycotina</taxon>
        <taxon>Eurotiomycetes</taxon>
        <taxon>Eurotiomycetidae</taxon>
        <taxon>Eurotiales</taxon>
        <taxon>Aspergillaceae</taxon>
        <taxon>Aspergillus</taxon>
        <taxon>Aspergillus subgen. Circumdati</taxon>
    </lineage>
</organism>
<dbReference type="Gene3D" id="1.25.40.20">
    <property type="entry name" value="Ankyrin repeat-containing domain"/>
    <property type="match status" value="2"/>
</dbReference>
<reference evidence="4 5" key="1">
    <citation type="submission" date="2019-04" db="EMBL/GenBank/DDBJ databases">
        <title>Friends and foes A comparative genomics studyof 23 Aspergillus species from section Flavi.</title>
        <authorList>
            <consortium name="DOE Joint Genome Institute"/>
            <person name="Kjaerbolling I."/>
            <person name="Vesth T."/>
            <person name="Frisvad J.C."/>
            <person name="Nybo J.L."/>
            <person name="Theobald S."/>
            <person name="Kildgaard S."/>
            <person name="Isbrandt T."/>
            <person name="Kuo A."/>
            <person name="Sato A."/>
            <person name="Lyhne E.K."/>
            <person name="Kogle M.E."/>
            <person name="Wiebenga A."/>
            <person name="Kun R.S."/>
            <person name="Lubbers R.J."/>
            <person name="Makela M.R."/>
            <person name="Barry K."/>
            <person name="Chovatia M."/>
            <person name="Clum A."/>
            <person name="Daum C."/>
            <person name="Haridas S."/>
            <person name="He G."/>
            <person name="LaButti K."/>
            <person name="Lipzen A."/>
            <person name="Mondo S."/>
            <person name="Riley R."/>
            <person name="Salamov A."/>
            <person name="Simmons B.A."/>
            <person name="Magnuson J.K."/>
            <person name="Henrissat B."/>
            <person name="Mortensen U.H."/>
            <person name="Larsen T.O."/>
            <person name="Devries R.P."/>
            <person name="Grigoriev I.V."/>
            <person name="Machida M."/>
            <person name="Baker S.E."/>
            <person name="Andersen M.R."/>
        </authorList>
    </citation>
    <scope>NUCLEOTIDE SEQUENCE [LARGE SCALE GENOMIC DNA]</scope>
    <source>
        <strain evidence="4 5">CBS 763.97</strain>
    </source>
</reference>
<dbReference type="CDD" id="cd09917">
    <property type="entry name" value="F-box_SF"/>
    <property type="match status" value="1"/>
</dbReference>
<accession>A0A5N7A504</accession>
<dbReference type="PANTHER" id="PTHR24198">
    <property type="entry name" value="ANKYRIN REPEAT AND PROTEIN KINASE DOMAIN-CONTAINING PROTEIN"/>
    <property type="match status" value="1"/>
</dbReference>
<dbReference type="InterPro" id="IPR036770">
    <property type="entry name" value="Ankyrin_rpt-contain_sf"/>
</dbReference>
<dbReference type="GeneID" id="43660220"/>
<dbReference type="AlphaFoldDB" id="A0A5N7A504"/>
<gene>
    <name evidence="4" type="ORF">BDV27DRAFT_172130</name>
</gene>
<dbReference type="OrthoDB" id="20872at2759"/>
<dbReference type="Proteomes" id="UP000326268">
    <property type="component" value="Unassembled WGS sequence"/>
</dbReference>
<dbReference type="RefSeq" id="XP_031927846.1">
    <property type="nucleotide sequence ID" value="XM_032075774.1"/>
</dbReference>
<dbReference type="EMBL" id="ML737644">
    <property type="protein sequence ID" value="KAE8364765.1"/>
    <property type="molecule type" value="Genomic_DNA"/>
</dbReference>
<evidence type="ECO:0000313" key="5">
    <source>
        <dbReference type="Proteomes" id="UP000326268"/>
    </source>
</evidence>
<dbReference type="PANTHER" id="PTHR24198:SF165">
    <property type="entry name" value="ANKYRIN REPEAT-CONTAINING PROTEIN-RELATED"/>
    <property type="match status" value="1"/>
</dbReference>
<evidence type="ECO:0000259" key="3">
    <source>
        <dbReference type="PROSITE" id="PS50181"/>
    </source>
</evidence>
<dbReference type="SMART" id="SM00248">
    <property type="entry name" value="ANK"/>
    <property type="match status" value="6"/>
</dbReference>
<keyword evidence="2" id="KW-0040">ANK repeat</keyword>
<name>A0A5N7A504_9EURO</name>
<keyword evidence="1" id="KW-0677">Repeat</keyword>
<dbReference type="InterPro" id="IPR001810">
    <property type="entry name" value="F-box_dom"/>
</dbReference>
<evidence type="ECO:0000313" key="4">
    <source>
        <dbReference type="EMBL" id="KAE8364765.1"/>
    </source>
</evidence>
<feature type="domain" description="F-box" evidence="3">
    <location>
        <begin position="1"/>
        <end position="48"/>
    </location>
</feature>
<dbReference type="Pfam" id="PF12796">
    <property type="entry name" value="Ank_2"/>
    <property type="match status" value="2"/>
</dbReference>
<dbReference type="SUPFAM" id="SSF48403">
    <property type="entry name" value="Ankyrin repeat"/>
    <property type="match status" value="1"/>
</dbReference>
<keyword evidence="5" id="KW-1185">Reference proteome</keyword>
<evidence type="ECO:0000256" key="1">
    <source>
        <dbReference type="ARBA" id="ARBA00022737"/>
    </source>
</evidence>
<sequence length="295" mass="32680">MVTLARVPPELLYHIAEYLHPKDLMSLLFTFPEIANLLTYQHLSVADIHQRTVLHSLADPKVEPEDTKLRDKVVKRLIQNRAIPVNIRDKYGYTPLWIAADRGYEEMVKLLPERSDLEPDIPSIQGVTPLGHVASQENQAIVKRLLAHGGVDPICEYSPDRKQVGVTPLATAAITGRAAMVKLMIEHVPKEQLEPAAAMAFRYTANFGCKDVMEVLINSVGNVNFQIENGQSLLMYTYSRGYGDIAKQLLTKDGIDAGCEDNNGKTFLGIAVGRGNTEMVKHLVARGDVKTVLKA</sequence>
<dbReference type="InterPro" id="IPR002110">
    <property type="entry name" value="Ankyrin_rpt"/>
</dbReference>
<evidence type="ECO:0000256" key="2">
    <source>
        <dbReference type="ARBA" id="ARBA00023043"/>
    </source>
</evidence>
<dbReference type="PROSITE" id="PS50181">
    <property type="entry name" value="FBOX"/>
    <property type="match status" value="1"/>
</dbReference>